<dbReference type="PROSITE" id="PS50118">
    <property type="entry name" value="HMG_BOX_2"/>
    <property type="match status" value="1"/>
</dbReference>
<reference evidence="5 6" key="1">
    <citation type="journal article" date="2024" name="Nat. Commun.">
        <title>Phylogenomics reveals the evolutionary origins of lichenization in chlorophyte algae.</title>
        <authorList>
            <person name="Puginier C."/>
            <person name="Libourel C."/>
            <person name="Otte J."/>
            <person name="Skaloud P."/>
            <person name="Haon M."/>
            <person name="Grisel S."/>
            <person name="Petersen M."/>
            <person name="Berrin J.G."/>
            <person name="Delaux P.M."/>
            <person name="Dal Grande F."/>
            <person name="Keller J."/>
        </authorList>
    </citation>
    <scope>NUCLEOTIDE SEQUENCE [LARGE SCALE GENOMIC DNA]</scope>
    <source>
        <strain evidence="5 6">SAG 2523</strain>
    </source>
</reference>
<evidence type="ECO:0000256" key="3">
    <source>
        <dbReference type="SAM" id="MobiDB-lite"/>
    </source>
</evidence>
<accession>A0AAW1S050</accession>
<dbReference type="PANTHER" id="PTHR48112">
    <property type="entry name" value="HIGH MOBILITY GROUP PROTEIN DSP1"/>
    <property type="match status" value="1"/>
</dbReference>
<evidence type="ECO:0000313" key="5">
    <source>
        <dbReference type="EMBL" id="KAK9839371.1"/>
    </source>
</evidence>
<dbReference type="PANTHER" id="PTHR48112:SF22">
    <property type="entry name" value="MITOCHONDRIAL TRANSCRIPTION FACTOR A, ISOFORM B"/>
    <property type="match status" value="1"/>
</dbReference>
<dbReference type="Gene3D" id="1.10.30.10">
    <property type="entry name" value="High mobility group box domain"/>
    <property type="match status" value="1"/>
</dbReference>
<protein>
    <recommendedName>
        <fullName evidence="4">HMG box domain-containing protein</fullName>
    </recommendedName>
</protein>
<dbReference type="PRINTS" id="PR00886">
    <property type="entry name" value="HIGHMOBLTY12"/>
</dbReference>
<dbReference type="SMART" id="SM00398">
    <property type="entry name" value="HMG"/>
    <property type="match status" value="1"/>
</dbReference>
<dbReference type="GO" id="GO:0005634">
    <property type="term" value="C:nucleus"/>
    <property type="evidence" value="ECO:0007669"/>
    <property type="project" value="UniProtKB-UniRule"/>
</dbReference>
<dbReference type="InterPro" id="IPR009071">
    <property type="entry name" value="HMG_box_dom"/>
</dbReference>
<dbReference type="InterPro" id="IPR050342">
    <property type="entry name" value="HMGB"/>
</dbReference>
<evidence type="ECO:0000313" key="6">
    <source>
        <dbReference type="Proteomes" id="UP001485043"/>
    </source>
</evidence>
<dbReference type="InterPro" id="IPR036910">
    <property type="entry name" value="HMG_box_dom_sf"/>
</dbReference>
<feature type="DNA-binding region" description="HMG box" evidence="2">
    <location>
        <begin position="10"/>
        <end position="78"/>
    </location>
</feature>
<feature type="compositionally biased region" description="Basic and acidic residues" evidence="3">
    <location>
        <begin position="58"/>
        <end position="69"/>
    </location>
</feature>
<keyword evidence="2" id="KW-0539">Nucleus</keyword>
<name>A0AAW1S050_9CHLO</name>
<evidence type="ECO:0000259" key="4">
    <source>
        <dbReference type="PROSITE" id="PS50118"/>
    </source>
</evidence>
<evidence type="ECO:0000256" key="2">
    <source>
        <dbReference type="PROSITE-ProRule" id="PRU00267"/>
    </source>
</evidence>
<dbReference type="Pfam" id="PF00505">
    <property type="entry name" value="HMG_box"/>
    <property type="match status" value="1"/>
</dbReference>
<gene>
    <name evidence="5" type="ORF">WJX84_004913</name>
</gene>
<sequence length="105" mass="11965">MIDEDDAPRKKGALSAFMFFSNATREQVKSENPGMPVTGVARILGEKWKQLSNADREPFNEQAKADKVRATQQRQSTLSRKRRKLLKPEPMLMRVLTSCLSDEVQ</sequence>
<organism evidence="5 6">
    <name type="scientific">Apatococcus fuscideae</name>
    <dbReference type="NCBI Taxonomy" id="2026836"/>
    <lineage>
        <taxon>Eukaryota</taxon>
        <taxon>Viridiplantae</taxon>
        <taxon>Chlorophyta</taxon>
        <taxon>core chlorophytes</taxon>
        <taxon>Trebouxiophyceae</taxon>
        <taxon>Chlorellales</taxon>
        <taxon>Chlorellaceae</taxon>
        <taxon>Apatococcus</taxon>
    </lineage>
</organism>
<comment type="caution">
    <text evidence="5">The sequence shown here is derived from an EMBL/GenBank/DDBJ whole genome shotgun (WGS) entry which is preliminary data.</text>
</comment>
<keyword evidence="1 2" id="KW-0238">DNA-binding</keyword>
<dbReference type="AlphaFoldDB" id="A0AAW1S050"/>
<evidence type="ECO:0000256" key="1">
    <source>
        <dbReference type="ARBA" id="ARBA00023125"/>
    </source>
</evidence>
<dbReference type="Proteomes" id="UP001485043">
    <property type="component" value="Unassembled WGS sequence"/>
</dbReference>
<dbReference type="EMBL" id="JALJOV010001867">
    <property type="protein sequence ID" value="KAK9839371.1"/>
    <property type="molecule type" value="Genomic_DNA"/>
</dbReference>
<keyword evidence="6" id="KW-1185">Reference proteome</keyword>
<feature type="domain" description="HMG box" evidence="4">
    <location>
        <begin position="10"/>
        <end position="78"/>
    </location>
</feature>
<dbReference type="GO" id="GO:0003677">
    <property type="term" value="F:DNA binding"/>
    <property type="evidence" value="ECO:0007669"/>
    <property type="project" value="UniProtKB-UniRule"/>
</dbReference>
<dbReference type="SUPFAM" id="SSF47095">
    <property type="entry name" value="HMG-box"/>
    <property type="match status" value="1"/>
</dbReference>
<proteinExistence type="predicted"/>
<feature type="region of interest" description="Disordered" evidence="3">
    <location>
        <begin position="58"/>
        <end position="79"/>
    </location>
</feature>